<gene>
    <name evidence="1" type="ORF">CAGGBEG34_610003</name>
</gene>
<protein>
    <recommendedName>
        <fullName evidence="3">Siphovirus Gp157 family protein</fullName>
    </recommendedName>
</protein>
<evidence type="ECO:0000313" key="2">
    <source>
        <dbReference type="Proteomes" id="UP000054051"/>
    </source>
</evidence>
<sequence>MMSLALDVLSEEYRQAAEYLADLDLDAQTVMDTLEAVSGELTDKVRNVAMLIRNQESMAEQIKAAEAQMAKRRKAFENRAAHFRQYLFDNMQHAGLQKVDCPYFNIAIRTNPPAVQIEDVRQIPAQFMRQPEPPPPAPDKKAIKEALEAGADVPGARLVRGQSLRIQ</sequence>
<dbReference type="Proteomes" id="UP000054051">
    <property type="component" value="Unassembled WGS sequence"/>
</dbReference>
<keyword evidence="2" id="KW-1185">Reference proteome</keyword>
<evidence type="ECO:0008006" key="3">
    <source>
        <dbReference type="Google" id="ProtNLM"/>
    </source>
</evidence>
<proteinExistence type="predicted"/>
<accession>G2JBT4</accession>
<dbReference type="Pfam" id="PF05565">
    <property type="entry name" value="Sipho_Gp157"/>
    <property type="match status" value="1"/>
</dbReference>
<dbReference type="InterPro" id="IPR008840">
    <property type="entry name" value="Sipho_Gp157"/>
</dbReference>
<dbReference type="STRING" id="1070319.CAGGBEG34_610003"/>
<dbReference type="OrthoDB" id="8611610at2"/>
<name>G2JBT4_9BURK</name>
<reference evidence="1 2" key="1">
    <citation type="submission" date="2011-08" db="EMBL/GenBank/DDBJ databases">
        <title>The genome of the obligate endobacterium of an arbuscular mycorrhizal fungus reveals an interphylum network of nutritional interactions.</title>
        <authorList>
            <person name="Ghignone S."/>
            <person name="Salvioli A."/>
            <person name="Anca I."/>
            <person name="Lumini E."/>
            <person name="Ortu G."/>
            <person name="Petiti L."/>
            <person name="Cruveiller S."/>
            <person name="Bianciotto V."/>
            <person name="Piffanelli P."/>
            <person name="Lanfranco L."/>
            <person name="Bonfante P."/>
        </authorList>
    </citation>
    <scope>NUCLEOTIDE SEQUENCE [LARGE SCALE GENOMIC DNA]</scope>
    <source>
        <strain evidence="1 2">BEG34</strain>
    </source>
</reference>
<dbReference type="EMBL" id="CAFB01000082">
    <property type="protein sequence ID" value="CCD30239.1"/>
    <property type="molecule type" value="Genomic_DNA"/>
</dbReference>
<dbReference type="eggNOG" id="ENOG50330BC">
    <property type="taxonomic scope" value="Bacteria"/>
</dbReference>
<organism evidence="1 2">
    <name type="scientific">Candidatus Glomeribacter gigasporarum BEG34</name>
    <dbReference type="NCBI Taxonomy" id="1070319"/>
    <lineage>
        <taxon>Bacteria</taxon>
        <taxon>Pseudomonadati</taxon>
        <taxon>Pseudomonadota</taxon>
        <taxon>Betaproteobacteria</taxon>
        <taxon>Burkholderiales</taxon>
        <taxon>Burkholderiaceae</taxon>
        <taxon>Candidatus Glomeribacter</taxon>
    </lineage>
</organism>
<dbReference type="AlphaFoldDB" id="G2JBT4"/>
<comment type="caution">
    <text evidence="1">The sequence shown here is derived from an EMBL/GenBank/DDBJ whole genome shotgun (WGS) entry which is preliminary data.</text>
</comment>
<evidence type="ECO:0000313" key="1">
    <source>
        <dbReference type="EMBL" id="CCD30239.1"/>
    </source>
</evidence>